<evidence type="ECO:0000259" key="5">
    <source>
        <dbReference type="PROSITE" id="PS51820"/>
    </source>
</evidence>
<keyword evidence="2 4" id="KW-0732">Signal</keyword>
<feature type="chain" id="PRO_5042881652" description="PA14 domain-containing protein" evidence="4">
    <location>
        <begin position="19"/>
        <end position="550"/>
    </location>
</feature>
<keyword evidence="3" id="KW-0325">Glycoprotein</keyword>
<evidence type="ECO:0000313" key="6">
    <source>
        <dbReference type="EMBL" id="KAK5580013.1"/>
    </source>
</evidence>
<dbReference type="SMART" id="SM00758">
    <property type="entry name" value="PA14"/>
    <property type="match status" value="1"/>
</dbReference>
<dbReference type="Proteomes" id="UP001344447">
    <property type="component" value="Unassembled WGS sequence"/>
</dbReference>
<dbReference type="PANTHER" id="PTHR31137">
    <property type="entry name" value="PROTEIN PSIB-RELATED-RELATED"/>
    <property type="match status" value="1"/>
</dbReference>
<protein>
    <recommendedName>
        <fullName evidence="5">PA14 domain-containing protein</fullName>
    </recommendedName>
</protein>
<dbReference type="GO" id="GO:0005576">
    <property type="term" value="C:extracellular region"/>
    <property type="evidence" value="ECO:0007669"/>
    <property type="project" value="TreeGrafter"/>
</dbReference>
<feature type="signal peptide" evidence="4">
    <location>
        <begin position="1"/>
        <end position="18"/>
    </location>
</feature>
<dbReference type="PROSITE" id="PS51820">
    <property type="entry name" value="PA14"/>
    <property type="match status" value="1"/>
</dbReference>
<dbReference type="AlphaFoldDB" id="A0AAN7U243"/>
<accession>A0AAN7U243</accession>
<name>A0AAN7U243_9MYCE</name>
<evidence type="ECO:0000256" key="3">
    <source>
        <dbReference type="ARBA" id="ARBA00023180"/>
    </source>
</evidence>
<dbReference type="Pfam" id="PF07691">
    <property type="entry name" value="PA14"/>
    <property type="match status" value="1"/>
</dbReference>
<proteinExistence type="inferred from homology"/>
<dbReference type="InterPro" id="IPR051154">
    <property type="entry name" value="Prespore-cell_inducing_factor"/>
</dbReference>
<dbReference type="NCBIfam" id="TIGR02148">
    <property type="entry name" value="Fibro_Slime"/>
    <property type="match status" value="1"/>
</dbReference>
<keyword evidence="7" id="KW-1185">Reference proteome</keyword>
<evidence type="ECO:0000313" key="7">
    <source>
        <dbReference type="Proteomes" id="UP001344447"/>
    </source>
</evidence>
<comment type="caution">
    <text evidence="6">The sequence shown here is derived from an EMBL/GenBank/DDBJ whole genome shotgun (WGS) entry which is preliminary data.</text>
</comment>
<comment type="similarity">
    <text evidence="1">Belongs to the prespore-cell-inducing factor family.</text>
</comment>
<evidence type="ECO:0000256" key="2">
    <source>
        <dbReference type="ARBA" id="ARBA00022729"/>
    </source>
</evidence>
<gene>
    <name evidence="6" type="ORF">RB653_000025</name>
</gene>
<feature type="domain" description="PA14" evidence="5">
    <location>
        <begin position="114"/>
        <end position="255"/>
    </location>
</feature>
<organism evidence="6 7">
    <name type="scientific">Dictyostelium firmibasis</name>
    <dbReference type="NCBI Taxonomy" id="79012"/>
    <lineage>
        <taxon>Eukaryota</taxon>
        <taxon>Amoebozoa</taxon>
        <taxon>Evosea</taxon>
        <taxon>Eumycetozoa</taxon>
        <taxon>Dictyostelia</taxon>
        <taxon>Dictyosteliales</taxon>
        <taxon>Dictyosteliaceae</taxon>
        <taxon>Dictyostelium</taxon>
    </lineage>
</organism>
<evidence type="ECO:0000256" key="1">
    <source>
        <dbReference type="ARBA" id="ARBA00008709"/>
    </source>
</evidence>
<dbReference type="Pfam" id="PF00526">
    <property type="entry name" value="Dicty_CTDC"/>
    <property type="match status" value="2"/>
</dbReference>
<sequence length="550" mass="60236">MKLLSALIILLFVSVIYSQTNPSTLKINVDIYDQFPLFNNNFQTSLPAGKTTGLVKPNLNSTTRVPELVSLSPFGNNLDGVIINPHLFKYFFSPQTNPLFPGRNFPLKMDLEFTYDSTKKVYVYNNQKFFPIDKQGFDTDVKKRIYSNHGEYHNYHFCMKMNTAFTYKGFEVFSFQGDDDVWVYINNKLVIDIGGVHNSLSASVDTTKLGLTVGKSYNFDLFFCERRTVGSTIKIETNLLFVCPFYDYCGVCQGNGSSCCNPLTTCNDNNACTIDSCPSANTSLGGSPVSKYCNHTPKVNPNPNDVCNNYQCNPLTGNFDSIPIKCQDRSSECLSSNGCNSTAGCQYKSACNGNVCNVPNKCSNGTCIVKTSEQCGIELDGQLDKCKIYSCDPNGVGCIKQDKCKQSEDKCQVVSCEASTGNCITSPIQDPLSGEDKCSIATCNPLTGEFDYNPVVCTPSSNPCIKTSCNSTDGQCYNTQIPGDMCDCGCADQINKCQVSFCTPEGVCQPKFKAGINDNNPCTFDSCDPCTGVITHMTAPHCLNCNQCSN</sequence>
<evidence type="ECO:0000256" key="4">
    <source>
        <dbReference type="SAM" id="SignalP"/>
    </source>
</evidence>
<dbReference type="InterPro" id="IPR011658">
    <property type="entry name" value="PA14_dom"/>
</dbReference>
<reference evidence="6 7" key="1">
    <citation type="submission" date="2023-11" db="EMBL/GenBank/DDBJ databases">
        <title>Dfirmibasis_genome.</title>
        <authorList>
            <person name="Edelbroek B."/>
            <person name="Kjellin J."/>
            <person name="Jerlstrom-Hultqvist J."/>
            <person name="Soderbom F."/>
        </authorList>
    </citation>
    <scope>NUCLEOTIDE SEQUENCE [LARGE SCALE GENOMIC DNA]</scope>
    <source>
        <strain evidence="6 7">TNS-C-14</strain>
    </source>
</reference>
<dbReference type="PANTHER" id="PTHR31137:SF8">
    <property type="entry name" value="PROTEIN PSIB-RELATED"/>
    <property type="match status" value="1"/>
</dbReference>
<dbReference type="InterPro" id="IPR001673">
    <property type="entry name" value="S_mold_repeat"/>
</dbReference>
<dbReference type="EMBL" id="JAVFKY010000002">
    <property type="protein sequence ID" value="KAK5580013.1"/>
    <property type="molecule type" value="Genomic_DNA"/>
</dbReference>
<dbReference type="InterPro" id="IPR011874">
    <property type="entry name" value="Fibro_Slime"/>
</dbReference>
<dbReference type="InterPro" id="IPR037524">
    <property type="entry name" value="PA14/GLEYA"/>
</dbReference>